<gene>
    <name evidence="1" type="ORF">BXYJ_LOCUS1708</name>
</gene>
<dbReference type="Proteomes" id="UP000095284">
    <property type="component" value="Unplaced"/>
</dbReference>
<protein>
    <submittedName>
        <fullName evidence="1">(pine wood nematode) hypothetical protein</fullName>
    </submittedName>
</protein>
<name>A0A1I7RYA0_BURXY</name>
<accession>A0A1I7RYA0</accession>
<dbReference type="Proteomes" id="UP000582659">
    <property type="component" value="Unassembled WGS sequence"/>
</dbReference>
<sequence length="153" mass="18034">MLTDGYTDGRLSRISDQENDGEWRIDYVTQIFNHHTMIRLYFDSTRCVKTSGMRFRHGDTYTLQIHAFVGENPPENLYLRHENQGITEMALKVEETQNIQLRFSALDEENKPVTDPEAQIPMTTVIYDDKGEEYAKIYWTTTINDHFDRKSFD</sequence>
<reference evidence="1" key="2">
    <citation type="submission" date="2020-09" db="EMBL/GenBank/DDBJ databases">
        <authorList>
            <person name="Kikuchi T."/>
        </authorList>
    </citation>
    <scope>NUCLEOTIDE SEQUENCE</scope>
    <source>
        <strain evidence="1">Ka4C1</strain>
    </source>
</reference>
<dbReference type="OrthoDB" id="5773144at2759"/>
<dbReference type="EMBL" id="CAJFDI010000001">
    <property type="protein sequence ID" value="CAD5209984.1"/>
    <property type="molecule type" value="Genomic_DNA"/>
</dbReference>
<organism evidence="2 4">
    <name type="scientific">Bursaphelenchus xylophilus</name>
    <name type="common">Pinewood nematode worm</name>
    <name type="synonym">Aphelenchoides xylophilus</name>
    <dbReference type="NCBI Taxonomy" id="6326"/>
    <lineage>
        <taxon>Eukaryota</taxon>
        <taxon>Metazoa</taxon>
        <taxon>Ecdysozoa</taxon>
        <taxon>Nematoda</taxon>
        <taxon>Chromadorea</taxon>
        <taxon>Rhabditida</taxon>
        <taxon>Tylenchina</taxon>
        <taxon>Tylenchomorpha</taxon>
        <taxon>Aphelenchoidea</taxon>
        <taxon>Aphelenchoididae</taxon>
        <taxon>Bursaphelenchus</taxon>
    </lineage>
</organism>
<evidence type="ECO:0000313" key="2">
    <source>
        <dbReference type="Proteomes" id="UP000095284"/>
    </source>
</evidence>
<evidence type="ECO:0000313" key="3">
    <source>
        <dbReference type="Proteomes" id="UP000659654"/>
    </source>
</evidence>
<dbReference type="Proteomes" id="UP000659654">
    <property type="component" value="Unassembled WGS sequence"/>
</dbReference>
<proteinExistence type="predicted"/>
<evidence type="ECO:0000313" key="4">
    <source>
        <dbReference type="WBParaSite" id="BXY_0571700.1"/>
    </source>
</evidence>
<dbReference type="AlphaFoldDB" id="A0A1I7RYA0"/>
<dbReference type="EMBL" id="CAJFCV020000001">
    <property type="protein sequence ID" value="CAG9085498.1"/>
    <property type="molecule type" value="Genomic_DNA"/>
</dbReference>
<dbReference type="WBParaSite" id="BXY_0571700.1">
    <property type="protein sequence ID" value="BXY_0571700.1"/>
    <property type="gene ID" value="BXY_0571700"/>
</dbReference>
<reference evidence="4" key="1">
    <citation type="submission" date="2016-11" db="UniProtKB">
        <authorList>
            <consortium name="WormBaseParasite"/>
        </authorList>
    </citation>
    <scope>IDENTIFICATION</scope>
</reference>
<keyword evidence="3" id="KW-1185">Reference proteome</keyword>
<evidence type="ECO:0000313" key="1">
    <source>
        <dbReference type="EMBL" id="CAD5209984.1"/>
    </source>
</evidence>